<evidence type="ECO:0000313" key="3">
    <source>
        <dbReference type="Proteomes" id="UP001162640"/>
    </source>
</evidence>
<feature type="transmembrane region" description="Helical" evidence="1">
    <location>
        <begin position="21"/>
        <end position="44"/>
    </location>
</feature>
<proteinExistence type="predicted"/>
<keyword evidence="1" id="KW-0812">Transmembrane</keyword>
<organism evidence="2 3">
    <name type="scientific">Triparma laevis f. inornata</name>
    <dbReference type="NCBI Taxonomy" id="1714386"/>
    <lineage>
        <taxon>Eukaryota</taxon>
        <taxon>Sar</taxon>
        <taxon>Stramenopiles</taxon>
        <taxon>Ochrophyta</taxon>
        <taxon>Bolidophyceae</taxon>
        <taxon>Parmales</taxon>
        <taxon>Triparmaceae</taxon>
        <taxon>Triparma</taxon>
    </lineage>
</organism>
<accession>A0A9W7B2V3</accession>
<keyword evidence="1" id="KW-1133">Transmembrane helix</keyword>
<keyword evidence="1" id="KW-0472">Membrane</keyword>
<sequence length="80" mass="8507">MADGATTLAVAAGVKSLIQGYFLNGGLALIGSEVLFVVFMFLLAKNVGNDDAPSVKQEEKDLEVEALTNSMTTRKENEIT</sequence>
<dbReference type="Proteomes" id="UP001162640">
    <property type="component" value="Unassembled WGS sequence"/>
</dbReference>
<reference evidence="3" key="1">
    <citation type="journal article" date="2023" name="Commun. Biol.">
        <title>Genome analysis of Parmales, the sister group of diatoms, reveals the evolutionary specialization of diatoms from phago-mixotrophs to photoautotrophs.</title>
        <authorList>
            <person name="Ban H."/>
            <person name="Sato S."/>
            <person name="Yoshikawa S."/>
            <person name="Yamada K."/>
            <person name="Nakamura Y."/>
            <person name="Ichinomiya M."/>
            <person name="Sato N."/>
            <person name="Blanc-Mathieu R."/>
            <person name="Endo H."/>
            <person name="Kuwata A."/>
            <person name="Ogata H."/>
        </authorList>
    </citation>
    <scope>NUCLEOTIDE SEQUENCE [LARGE SCALE GENOMIC DNA]</scope>
</reference>
<name>A0A9W7B2V3_9STRA</name>
<gene>
    <name evidence="2" type="ORF">TL16_g08408</name>
</gene>
<dbReference type="EMBL" id="BLQM01000276">
    <property type="protein sequence ID" value="GMH80107.1"/>
    <property type="molecule type" value="Genomic_DNA"/>
</dbReference>
<evidence type="ECO:0000313" key="2">
    <source>
        <dbReference type="EMBL" id="GMH80107.1"/>
    </source>
</evidence>
<dbReference type="AlphaFoldDB" id="A0A9W7B2V3"/>
<evidence type="ECO:0000256" key="1">
    <source>
        <dbReference type="SAM" id="Phobius"/>
    </source>
</evidence>
<protein>
    <submittedName>
        <fullName evidence="2">Uncharacterized protein</fullName>
    </submittedName>
</protein>
<comment type="caution">
    <text evidence="2">The sequence shown here is derived from an EMBL/GenBank/DDBJ whole genome shotgun (WGS) entry which is preliminary data.</text>
</comment>